<dbReference type="SMART" id="SM00543">
    <property type="entry name" value="MIF4G"/>
    <property type="match status" value="1"/>
</dbReference>
<feature type="domain" description="MIF4G" evidence="2">
    <location>
        <begin position="59"/>
        <end position="287"/>
    </location>
</feature>
<dbReference type="PANTHER" id="PTHR23253">
    <property type="entry name" value="EUKARYOTIC TRANSLATION INITIATION FACTOR 4 GAMMA"/>
    <property type="match status" value="1"/>
</dbReference>
<dbReference type="InterPro" id="IPR003890">
    <property type="entry name" value="MIF4G-like_typ-3"/>
</dbReference>
<dbReference type="PANTHER" id="PTHR23253:SF53">
    <property type="entry name" value="EUKARYOTIC TRANSLATION INITIATION FACTOR ISOFORM 4G-1"/>
    <property type="match status" value="1"/>
</dbReference>
<gene>
    <name evidence="3" type="ORF">GA_TR2178_c0_g1_i1_g.7086</name>
</gene>
<sequence>MEHHPNPNKPTKISKTRSRQNQHRVDLRKKKKNMKSAISVCYRSGVLLQDWITFKSLALEDRFWITNQITEEKYGRLLNQLSSSCITPEILMGLTTLIFEKAILEPIFCPMYAKLCSDIHYKLPSFLPADSAESDGREITFKRILLNICQQTFEEAYPQSEELREMNTPYEREERKTKEILFNLRRLGNLRLIGELLNQKMVPEKIAHHIVQELLGVDENMCPSEENIEGVCIFLKTIGKKLDESNLGSKRINDVYFRRLEKLSNHLQLVMRLRYMILNIISLRSNRWVSSPQVTKPDC</sequence>
<dbReference type="Pfam" id="PF02854">
    <property type="entry name" value="MIF4G"/>
    <property type="match status" value="1"/>
</dbReference>
<dbReference type="GO" id="GO:0003729">
    <property type="term" value="F:mRNA binding"/>
    <property type="evidence" value="ECO:0007669"/>
    <property type="project" value="TreeGrafter"/>
</dbReference>
<accession>A0A1J3CZT6</accession>
<evidence type="ECO:0000259" key="2">
    <source>
        <dbReference type="SMART" id="SM00543"/>
    </source>
</evidence>
<dbReference type="GO" id="GO:0016281">
    <property type="term" value="C:eukaryotic translation initiation factor 4F complex"/>
    <property type="evidence" value="ECO:0007669"/>
    <property type="project" value="TreeGrafter"/>
</dbReference>
<dbReference type="Gene3D" id="1.25.40.180">
    <property type="match status" value="1"/>
</dbReference>
<evidence type="ECO:0000313" key="3">
    <source>
        <dbReference type="EMBL" id="JAU10989.1"/>
    </source>
</evidence>
<dbReference type="SUPFAM" id="SSF48371">
    <property type="entry name" value="ARM repeat"/>
    <property type="match status" value="1"/>
</dbReference>
<protein>
    <submittedName>
        <fullName evidence="3">Eukaryotic translation initiation factor isoform 4G-1</fullName>
    </submittedName>
</protein>
<evidence type="ECO:0000256" key="1">
    <source>
        <dbReference type="SAM" id="MobiDB-lite"/>
    </source>
</evidence>
<organism evidence="3">
    <name type="scientific">Noccaea caerulescens</name>
    <name type="common">Alpine penny-cress</name>
    <name type="synonym">Thlaspi caerulescens</name>
    <dbReference type="NCBI Taxonomy" id="107243"/>
    <lineage>
        <taxon>Eukaryota</taxon>
        <taxon>Viridiplantae</taxon>
        <taxon>Streptophyta</taxon>
        <taxon>Embryophyta</taxon>
        <taxon>Tracheophyta</taxon>
        <taxon>Spermatophyta</taxon>
        <taxon>Magnoliopsida</taxon>
        <taxon>eudicotyledons</taxon>
        <taxon>Gunneridae</taxon>
        <taxon>Pentapetalae</taxon>
        <taxon>rosids</taxon>
        <taxon>malvids</taxon>
        <taxon>Brassicales</taxon>
        <taxon>Brassicaceae</taxon>
        <taxon>Coluteocarpeae</taxon>
        <taxon>Noccaea</taxon>
    </lineage>
</organism>
<dbReference type="EMBL" id="GEVI01021331">
    <property type="protein sequence ID" value="JAU10989.1"/>
    <property type="molecule type" value="Transcribed_RNA"/>
</dbReference>
<keyword evidence="3" id="KW-0396">Initiation factor</keyword>
<name>A0A1J3CZT6_NOCCA</name>
<feature type="compositionally biased region" description="Basic residues" evidence="1">
    <location>
        <begin position="12"/>
        <end position="30"/>
    </location>
</feature>
<dbReference type="AlphaFoldDB" id="A0A1J3CZT6"/>
<dbReference type="GO" id="GO:0003743">
    <property type="term" value="F:translation initiation factor activity"/>
    <property type="evidence" value="ECO:0007669"/>
    <property type="project" value="UniProtKB-KW"/>
</dbReference>
<feature type="region of interest" description="Disordered" evidence="1">
    <location>
        <begin position="1"/>
        <end position="30"/>
    </location>
</feature>
<keyword evidence="3" id="KW-0648">Protein biosynthesis</keyword>
<dbReference type="InterPro" id="IPR016024">
    <property type="entry name" value="ARM-type_fold"/>
</dbReference>
<proteinExistence type="predicted"/>
<reference evidence="3" key="1">
    <citation type="submission" date="2016-07" db="EMBL/GenBank/DDBJ databases">
        <title>De novo transcriptome assembly of four accessions of the metal hyperaccumulator plant Noccaea caerulescens.</title>
        <authorList>
            <person name="Blande D."/>
            <person name="Halimaa P."/>
            <person name="Tervahauta A.I."/>
            <person name="Aarts M.G."/>
            <person name="Karenlampi S.O."/>
        </authorList>
    </citation>
    <scope>NUCLEOTIDE SEQUENCE</scope>
</reference>